<proteinExistence type="predicted"/>
<reference evidence="1" key="1">
    <citation type="submission" date="2020-11" db="EMBL/GenBank/DDBJ databases">
        <authorList>
            <consortium name="DOE Joint Genome Institute"/>
            <person name="Ahrendt S."/>
            <person name="Riley R."/>
            <person name="Andreopoulos W."/>
            <person name="Labutti K."/>
            <person name="Pangilinan J."/>
            <person name="Ruiz-Duenas F.J."/>
            <person name="Barrasa J.M."/>
            <person name="Sanchez-Garcia M."/>
            <person name="Camarero S."/>
            <person name="Miyauchi S."/>
            <person name="Serrano A."/>
            <person name="Linde D."/>
            <person name="Babiker R."/>
            <person name="Drula E."/>
            <person name="Ayuso-Fernandez I."/>
            <person name="Pacheco R."/>
            <person name="Padilla G."/>
            <person name="Ferreira P."/>
            <person name="Barriuso J."/>
            <person name="Kellner H."/>
            <person name="Castanera R."/>
            <person name="Alfaro M."/>
            <person name="Ramirez L."/>
            <person name="Pisabarro A.G."/>
            <person name="Kuo A."/>
            <person name="Tritt A."/>
            <person name="Lipzen A."/>
            <person name="He G."/>
            <person name="Yan M."/>
            <person name="Ng V."/>
            <person name="Cullen D."/>
            <person name="Martin F."/>
            <person name="Rosso M.-N."/>
            <person name="Henrissat B."/>
            <person name="Hibbett D."/>
            <person name="Martinez A.T."/>
            <person name="Grigoriev I.V."/>
        </authorList>
    </citation>
    <scope>NUCLEOTIDE SEQUENCE</scope>
    <source>
        <strain evidence="1">MF-IS2</strain>
    </source>
</reference>
<accession>A0A9P5X9M6</accession>
<dbReference type="CDD" id="cd21037">
    <property type="entry name" value="MLKL_NTD"/>
    <property type="match status" value="1"/>
</dbReference>
<dbReference type="SUPFAM" id="SSF56112">
    <property type="entry name" value="Protein kinase-like (PK-like)"/>
    <property type="match status" value="1"/>
</dbReference>
<dbReference type="OrthoDB" id="3268478at2759"/>
<name>A0A9P5X9M6_9AGAR</name>
<protein>
    <recommendedName>
        <fullName evidence="3">Protein kinase domain-containing protein</fullName>
    </recommendedName>
</protein>
<dbReference type="AlphaFoldDB" id="A0A9P5X9M6"/>
<dbReference type="Proteomes" id="UP000807342">
    <property type="component" value="Unassembled WGS sequence"/>
</dbReference>
<sequence length="765" mass="86252">MPLHFARIPIPKTSSRDVIQVALSASSLAKDLSSMAMFPPVTALVSTVVMILETALVRGLKFCVSNDGGLIRLARRCARILLDINEQMEGRWDLAPPRLLRNIERLESVLHSIQEFMQILANFKWGSRFLQKTSIEGAITEYSAQLEDASRSFQLSTLINIHYAVAATNSLEKPEKADTDDQIVASPIQLEGNMADPPPYTRLTNPQYQLEGATDNSEDTTVLLPGRIQPEDGSYHDFVPATALEDRGFRRYHQSDIQLRGRTVLKEGWWSGASVAEVDGRHALIKRYEGPPKQAVRQWLRDIQILQGVFHPSLPQLVGYSDENTPTPFILLSNVQTRSPQNLLQFIIEKKGPAETLEMLLKFYKDITDATLYAKKQLHLDEERTQDFVEGASLRVDASNTVIVAPPPPKEGTWVSFRNYNLTKSLTSTAMNVSNVYSNDKISTYLVQLLPTRLNHVLTLAKDFLPSGEEGPELTEARVLFPSSSNDEFSPELDFEEIHAPKPTLRHLRLINLANGGHTHVWSENQGIPAERFSVGDFGYIPKTDKGGSFEKFIKLGNIFEVPELKGSGIITVEDGGGSCWNWADFPFQEQQMEPYILPGNIYCWPVAVPPYQQINCRVFHSNGFKNMADGWRWALEHGKAISTKYGIAPHEVILVTLSGKTQDFYIRDFRTPIYQPFSPAPQLSRPPFGRNQLPPQHYMPSPFSQNTLPNIMYLFTSVQNEFSPSWSHKPITSQKSDLQGGWIPQVGWHHGYLNWVQLHSDDFI</sequence>
<dbReference type="InterPro" id="IPR011009">
    <property type="entry name" value="Kinase-like_dom_sf"/>
</dbReference>
<dbReference type="InterPro" id="IPR059179">
    <property type="entry name" value="MLKL-like_MCAfunc"/>
</dbReference>
<keyword evidence="2" id="KW-1185">Reference proteome</keyword>
<evidence type="ECO:0008006" key="3">
    <source>
        <dbReference type="Google" id="ProtNLM"/>
    </source>
</evidence>
<dbReference type="EMBL" id="MU151202">
    <property type="protein sequence ID" value="KAF9447393.1"/>
    <property type="molecule type" value="Genomic_DNA"/>
</dbReference>
<gene>
    <name evidence="1" type="ORF">P691DRAFT_671618</name>
</gene>
<organism evidence="1 2">
    <name type="scientific">Macrolepiota fuliginosa MF-IS2</name>
    <dbReference type="NCBI Taxonomy" id="1400762"/>
    <lineage>
        <taxon>Eukaryota</taxon>
        <taxon>Fungi</taxon>
        <taxon>Dikarya</taxon>
        <taxon>Basidiomycota</taxon>
        <taxon>Agaricomycotina</taxon>
        <taxon>Agaricomycetes</taxon>
        <taxon>Agaricomycetidae</taxon>
        <taxon>Agaricales</taxon>
        <taxon>Agaricineae</taxon>
        <taxon>Agaricaceae</taxon>
        <taxon>Macrolepiota</taxon>
    </lineage>
</organism>
<dbReference type="Gene3D" id="1.20.930.20">
    <property type="entry name" value="Adaptor protein Cbl, N-terminal domain"/>
    <property type="match status" value="1"/>
</dbReference>
<dbReference type="GO" id="GO:0007166">
    <property type="term" value="P:cell surface receptor signaling pathway"/>
    <property type="evidence" value="ECO:0007669"/>
    <property type="project" value="InterPro"/>
</dbReference>
<evidence type="ECO:0000313" key="1">
    <source>
        <dbReference type="EMBL" id="KAF9447393.1"/>
    </source>
</evidence>
<dbReference type="InterPro" id="IPR036537">
    <property type="entry name" value="Adaptor_Cbl_N_dom_sf"/>
</dbReference>
<comment type="caution">
    <text evidence="1">The sequence shown here is derived from an EMBL/GenBank/DDBJ whole genome shotgun (WGS) entry which is preliminary data.</text>
</comment>
<evidence type="ECO:0000313" key="2">
    <source>
        <dbReference type="Proteomes" id="UP000807342"/>
    </source>
</evidence>